<accession>A0A931J2R0</accession>
<organism evidence="6 7">
    <name type="scientific">Inhella proteolytica</name>
    <dbReference type="NCBI Taxonomy" id="2795029"/>
    <lineage>
        <taxon>Bacteria</taxon>
        <taxon>Pseudomonadati</taxon>
        <taxon>Pseudomonadota</taxon>
        <taxon>Betaproteobacteria</taxon>
        <taxon>Burkholderiales</taxon>
        <taxon>Sphaerotilaceae</taxon>
        <taxon>Inhella</taxon>
    </lineage>
</organism>
<dbReference type="Pfam" id="PF02678">
    <property type="entry name" value="Pirin"/>
    <property type="match status" value="1"/>
</dbReference>
<gene>
    <name evidence="6" type="ORF">I7X39_16355</name>
</gene>
<dbReference type="InterPro" id="IPR003829">
    <property type="entry name" value="Pirin_N_dom"/>
</dbReference>
<feature type="domain" description="Pirin N-terminal" evidence="4">
    <location>
        <begin position="16"/>
        <end position="119"/>
    </location>
</feature>
<evidence type="ECO:0000256" key="1">
    <source>
        <dbReference type="ARBA" id="ARBA00008416"/>
    </source>
</evidence>
<reference evidence="6" key="1">
    <citation type="submission" date="2020-12" db="EMBL/GenBank/DDBJ databases">
        <title>The genome sequence of Inhella sp. 1Y17.</title>
        <authorList>
            <person name="Liu Y."/>
        </authorList>
    </citation>
    <scope>NUCLEOTIDE SEQUENCE</scope>
    <source>
        <strain evidence="6">1Y17</strain>
    </source>
</reference>
<dbReference type="InterPro" id="IPR012093">
    <property type="entry name" value="Pirin"/>
</dbReference>
<evidence type="ECO:0000259" key="4">
    <source>
        <dbReference type="Pfam" id="PF02678"/>
    </source>
</evidence>
<dbReference type="GO" id="GO:0046872">
    <property type="term" value="F:metal ion binding"/>
    <property type="evidence" value="ECO:0007669"/>
    <property type="project" value="UniProtKB-KW"/>
</dbReference>
<dbReference type="CDD" id="cd02247">
    <property type="entry name" value="cupin_pirin_C"/>
    <property type="match status" value="1"/>
</dbReference>
<evidence type="ECO:0000313" key="7">
    <source>
        <dbReference type="Proteomes" id="UP000613266"/>
    </source>
</evidence>
<dbReference type="SUPFAM" id="SSF51182">
    <property type="entry name" value="RmlC-like cupins"/>
    <property type="match status" value="1"/>
</dbReference>
<feature type="binding site" evidence="2">
    <location>
        <position position="54"/>
    </location>
    <ligand>
        <name>Fe cation</name>
        <dbReference type="ChEBI" id="CHEBI:24875"/>
    </ligand>
</feature>
<dbReference type="InterPro" id="IPR014710">
    <property type="entry name" value="RmlC-like_jellyroll"/>
</dbReference>
<evidence type="ECO:0000256" key="3">
    <source>
        <dbReference type="RuleBase" id="RU003457"/>
    </source>
</evidence>
<evidence type="ECO:0000313" key="6">
    <source>
        <dbReference type="EMBL" id="MBH9578466.1"/>
    </source>
</evidence>
<protein>
    <submittedName>
        <fullName evidence="6">Pirin family protein</fullName>
    </submittedName>
</protein>
<dbReference type="EMBL" id="JAEDAK010000012">
    <property type="protein sequence ID" value="MBH9578466.1"/>
    <property type="molecule type" value="Genomic_DNA"/>
</dbReference>
<keyword evidence="2" id="KW-0408">Iron</keyword>
<dbReference type="Proteomes" id="UP000613266">
    <property type="component" value="Unassembled WGS sequence"/>
</dbReference>
<dbReference type="PANTHER" id="PTHR13903:SF8">
    <property type="entry name" value="PIRIN"/>
    <property type="match status" value="1"/>
</dbReference>
<feature type="binding site" evidence="2">
    <location>
        <position position="98"/>
    </location>
    <ligand>
        <name>Fe cation</name>
        <dbReference type="ChEBI" id="CHEBI:24875"/>
    </ligand>
</feature>
<dbReference type="CDD" id="cd02909">
    <property type="entry name" value="cupin_pirin_N"/>
    <property type="match status" value="1"/>
</dbReference>
<feature type="domain" description="Pirin C-terminal" evidence="5">
    <location>
        <begin position="173"/>
        <end position="271"/>
    </location>
</feature>
<feature type="binding site" evidence="2">
    <location>
        <position position="56"/>
    </location>
    <ligand>
        <name>Fe cation</name>
        <dbReference type="ChEBI" id="CHEBI:24875"/>
    </ligand>
</feature>
<dbReference type="RefSeq" id="WP_198112235.1">
    <property type="nucleotide sequence ID" value="NZ_JAEDAK010000012.1"/>
</dbReference>
<dbReference type="Gene3D" id="2.60.120.10">
    <property type="entry name" value="Jelly Rolls"/>
    <property type="match status" value="2"/>
</dbReference>
<evidence type="ECO:0000259" key="5">
    <source>
        <dbReference type="Pfam" id="PF05726"/>
    </source>
</evidence>
<proteinExistence type="inferred from homology"/>
<comment type="caution">
    <text evidence="6">The sequence shown here is derived from an EMBL/GenBank/DDBJ whole genome shotgun (WGS) entry which is preliminary data.</text>
</comment>
<name>A0A931J2R0_9BURK</name>
<keyword evidence="2" id="KW-0479">Metal-binding</keyword>
<dbReference type="InterPro" id="IPR008778">
    <property type="entry name" value="Pirin_C_dom"/>
</dbReference>
<keyword evidence="7" id="KW-1185">Reference proteome</keyword>
<comment type="cofactor">
    <cofactor evidence="2">
        <name>Fe cation</name>
        <dbReference type="ChEBI" id="CHEBI:24875"/>
    </cofactor>
    <text evidence="2">Binds 1 Fe cation per subunit.</text>
</comment>
<dbReference type="Pfam" id="PF05726">
    <property type="entry name" value="Pirin_C"/>
    <property type="match status" value="1"/>
</dbReference>
<dbReference type="PANTHER" id="PTHR13903">
    <property type="entry name" value="PIRIN-RELATED"/>
    <property type="match status" value="1"/>
</dbReference>
<sequence>MQLIPGHRTDLAGGLQVRRLLPAAQARAVGPFVFLDHFGPVELAAEVDSDVGPHPHIGLATVSYLFEGRLTHRDSLGTVQDIAPGDLNWMQAGHGIVHSERTPFDLRGQPRRLHGLQLWAALPPGQTELEPAFWHLPAAALPELPLPGGRLRVLVGSAMGASSPLPTVWPTLYVDLELEPDAVLELPPPADQSALYLPWGGLQLDGQPLPPEQLALLPPQPLRLQAGPTGARAVILGGAALPQTPRMWWNFVAFERETLGRAAARWAAGEFPAIPGETGRIEAPPWRA</sequence>
<feature type="binding site" evidence="2">
    <location>
        <position position="100"/>
    </location>
    <ligand>
        <name>Fe cation</name>
        <dbReference type="ChEBI" id="CHEBI:24875"/>
    </ligand>
</feature>
<evidence type="ECO:0000256" key="2">
    <source>
        <dbReference type="PIRSR" id="PIRSR006232-1"/>
    </source>
</evidence>
<dbReference type="PIRSF" id="PIRSF006232">
    <property type="entry name" value="Pirin"/>
    <property type="match status" value="1"/>
</dbReference>
<dbReference type="InterPro" id="IPR011051">
    <property type="entry name" value="RmlC_Cupin_sf"/>
</dbReference>
<dbReference type="AlphaFoldDB" id="A0A931J2R0"/>
<comment type="similarity">
    <text evidence="1 3">Belongs to the pirin family.</text>
</comment>